<keyword evidence="2" id="KW-1185">Reference proteome</keyword>
<dbReference type="Proteomes" id="UP001275084">
    <property type="component" value="Unassembled WGS sequence"/>
</dbReference>
<comment type="caution">
    <text evidence="1">The sequence shown here is derived from an EMBL/GenBank/DDBJ whole genome shotgun (WGS) entry which is preliminary data.</text>
</comment>
<protein>
    <submittedName>
        <fullName evidence="1">Uncharacterized protein</fullName>
    </submittedName>
</protein>
<evidence type="ECO:0000313" key="2">
    <source>
        <dbReference type="Proteomes" id="UP001275084"/>
    </source>
</evidence>
<accession>A0AAJ0M8U7</accession>
<evidence type="ECO:0000313" key="1">
    <source>
        <dbReference type="EMBL" id="KAK3342024.1"/>
    </source>
</evidence>
<dbReference type="AlphaFoldDB" id="A0AAJ0M8U7"/>
<reference evidence="1" key="2">
    <citation type="submission" date="2023-06" db="EMBL/GenBank/DDBJ databases">
        <authorList>
            <consortium name="Lawrence Berkeley National Laboratory"/>
            <person name="Haridas S."/>
            <person name="Hensen N."/>
            <person name="Bonometti L."/>
            <person name="Westerberg I."/>
            <person name="Brannstrom I.O."/>
            <person name="Guillou S."/>
            <person name="Cros-Aarteil S."/>
            <person name="Calhoun S."/>
            <person name="Kuo A."/>
            <person name="Mondo S."/>
            <person name="Pangilinan J."/>
            <person name="Riley R."/>
            <person name="Labutti K."/>
            <person name="Andreopoulos B."/>
            <person name="Lipzen A."/>
            <person name="Chen C."/>
            <person name="Yanf M."/>
            <person name="Daum C."/>
            <person name="Ng V."/>
            <person name="Clum A."/>
            <person name="Steindorff A."/>
            <person name="Ohm R."/>
            <person name="Martin F."/>
            <person name="Silar P."/>
            <person name="Natvig D."/>
            <person name="Lalanne C."/>
            <person name="Gautier V."/>
            <person name="Ament-Velasquez S.L."/>
            <person name="Kruys A."/>
            <person name="Hutchinson M.I."/>
            <person name="Powell A.J."/>
            <person name="Barry K."/>
            <person name="Miller A.N."/>
            <person name="Grigoriev I.V."/>
            <person name="Debuchy R."/>
            <person name="Gladieux P."/>
            <person name="Thoren M.H."/>
            <person name="Johannesson H."/>
        </authorList>
    </citation>
    <scope>NUCLEOTIDE SEQUENCE</scope>
    <source>
        <strain evidence="1">CBS 955.72</strain>
    </source>
</reference>
<organism evidence="1 2">
    <name type="scientific">Lasiosphaeria hispida</name>
    <dbReference type="NCBI Taxonomy" id="260671"/>
    <lineage>
        <taxon>Eukaryota</taxon>
        <taxon>Fungi</taxon>
        <taxon>Dikarya</taxon>
        <taxon>Ascomycota</taxon>
        <taxon>Pezizomycotina</taxon>
        <taxon>Sordariomycetes</taxon>
        <taxon>Sordariomycetidae</taxon>
        <taxon>Sordariales</taxon>
        <taxon>Lasiosphaeriaceae</taxon>
        <taxon>Lasiosphaeria</taxon>
    </lineage>
</organism>
<gene>
    <name evidence="1" type="ORF">B0T25DRAFT_636017</name>
</gene>
<name>A0AAJ0M8U7_9PEZI</name>
<proteinExistence type="predicted"/>
<dbReference type="EMBL" id="JAUIQD010000008">
    <property type="protein sequence ID" value="KAK3342024.1"/>
    <property type="molecule type" value="Genomic_DNA"/>
</dbReference>
<reference evidence="1" key="1">
    <citation type="journal article" date="2023" name="Mol. Phylogenet. Evol.">
        <title>Genome-scale phylogeny and comparative genomics of the fungal order Sordariales.</title>
        <authorList>
            <person name="Hensen N."/>
            <person name="Bonometti L."/>
            <person name="Westerberg I."/>
            <person name="Brannstrom I.O."/>
            <person name="Guillou S."/>
            <person name="Cros-Aarteil S."/>
            <person name="Calhoun S."/>
            <person name="Haridas S."/>
            <person name="Kuo A."/>
            <person name="Mondo S."/>
            <person name="Pangilinan J."/>
            <person name="Riley R."/>
            <person name="LaButti K."/>
            <person name="Andreopoulos B."/>
            <person name="Lipzen A."/>
            <person name="Chen C."/>
            <person name="Yan M."/>
            <person name="Daum C."/>
            <person name="Ng V."/>
            <person name="Clum A."/>
            <person name="Steindorff A."/>
            <person name="Ohm R.A."/>
            <person name="Martin F."/>
            <person name="Silar P."/>
            <person name="Natvig D.O."/>
            <person name="Lalanne C."/>
            <person name="Gautier V."/>
            <person name="Ament-Velasquez S.L."/>
            <person name="Kruys A."/>
            <person name="Hutchinson M.I."/>
            <person name="Powell A.J."/>
            <person name="Barry K."/>
            <person name="Miller A.N."/>
            <person name="Grigoriev I.V."/>
            <person name="Debuchy R."/>
            <person name="Gladieux P."/>
            <person name="Hiltunen Thoren M."/>
            <person name="Johannesson H."/>
        </authorList>
    </citation>
    <scope>NUCLEOTIDE SEQUENCE</scope>
    <source>
        <strain evidence="1">CBS 955.72</strain>
    </source>
</reference>
<sequence length="159" mass="16240">MSLTPPTAAKACAILASRAYSAAATITALPAPSPALAFVATRLQQFGQHAEQLGDCLLNNAAAVSPALLAAVEQALPECDSAVGAISVRAVDGTGDVSAFSDVLAACSRMMIFAAQISTVGLGEEQETWLQHEEGRQLFSTVEGVSKQLLSPSGVSVPN</sequence>